<evidence type="ECO:0000256" key="1">
    <source>
        <dbReference type="ARBA" id="ARBA00004383"/>
    </source>
</evidence>
<dbReference type="GO" id="GO:0055085">
    <property type="term" value="P:transmembrane transport"/>
    <property type="evidence" value="ECO:0007669"/>
    <property type="project" value="InterPro"/>
</dbReference>
<dbReference type="OrthoDB" id="9814002at2"/>
<dbReference type="PANTHER" id="PTHR33446">
    <property type="entry name" value="PROTEIN TONB-RELATED"/>
    <property type="match status" value="1"/>
</dbReference>
<dbReference type="RefSeq" id="WP_079558703.1">
    <property type="nucleotide sequence ID" value="NZ_CP021904.1"/>
</dbReference>
<dbReference type="NCBIfam" id="TIGR01352">
    <property type="entry name" value="tonB_Cterm"/>
    <property type="match status" value="1"/>
</dbReference>
<keyword evidence="8" id="KW-1133">Transmembrane helix</keyword>
<keyword evidence="9" id="KW-0472">Membrane</keyword>
<dbReference type="STRING" id="889453.SAMN03080601_03029"/>
<evidence type="ECO:0000256" key="5">
    <source>
        <dbReference type="ARBA" id="ARBA00022519"/>
    </source>
</evidence>
<protein>
    <submittedName>
        <fullName evidence="11">Protein TonB</fullName>
    </submittedName>
</protein>
<evidence type="ECO:0000256" key="3">
    <source>
        <dbReference type="ARBA" id="ARBA00022448"/>
    </source>
</evidence>
<keyword evidence="5" id="KW-0997">Cell inner membrane</keyword>
<dbReference type="PROSITE" id="PS52015">
    <property type="entry name" value="TONB_CTD"/>
    <property type="match status" value="1"/>
</dbReference>
<dbReference type="EMBL" id="FUYV01000020">
    <property type="protein sequence ID" value="SKC23744.1"/>
    <property type="molecule type" value="Genomic_DNA"/>
</dbReference>
<evidence type="ECO:0000256" key="9">
    <source>
        <dbReference type="ARBA" id="ARBA00023136"/>
    </source>
</evidence>
<keyword evidence="3" id="KW-0813">Transport</keyword>
<dbReference type="GO" id="GO:0098797">
    <property type="term" value="C:plasma membrane protein complex"/>
    <property type="evidence" value="ECO:0007669"/>
    <property type="project" value="TreeGrafter"/>
</dbReference>
<organism evidence="11 12">
    <name type="scientific">Alkalitalea saponilacus</name>
    <dbReference type="NCBI Taxonomy" id="889453"/>
    <lineage>
        <taxon>Bacteria</taxon>
        <taxon>Pseudomonadati</taxon>
        <taxon>Bacteroidota</taxon>
        <taxon>Bacteroidia</taxon>
        <taxon>Marinilabiliales</taxon>
        <taxon>Marinilabiliaceae</taxon>
        <taxon>Alkalitalea</taxon>
    </lineage>
</organism>
<feature type="domain" description="TonB C-terminal" evidence="10">
    <location>
        <begin position="130"/>
        <end position="222"/>
    </location>
</feature>
<name>A0A1T5HSS2_9BACT</name>
<gene>
    <name evidence="11" type="ORF">SAMN03080601_03029</name>
</gene>
<sequence>MRSRKTSKSDLESKRSMFLQIGLVVSLTAALIAFEWSSSDVSYNYAWYGAETEATEELVPITVHKEITPPPKAPQPLNLLEIVYTDEPLDESLCFGSSEYTDEIIFIEWKPIDDPREVLPVAEIMPKFPGGEQALLRFLAENIQYPRTALRNDIQGRVFVSFVVDRNGKVVDIKVVRGRHHELDNEAIRVIKLMPDWEPGIQNGERVNVAYTVPVNFEIRNW</sequence>
<evidence type="ECO:0000313" key="11">
    <source>
        <dbReference type="EMBL" id="SKC23744.1"/>
    </source>
</evidence>
<keyword evidence="6" id="KW-0812">Transmembrane</keyword>
<dbReference type="InterPro" id="IPR051045">
    <property type="entry name" value="TonB-dependent_transducer"/>
</dbReference>
<comment type="similarity">
    <text evidence="2">Belongs to the TonB family.</text>
</comment>
<evidence type="ECO:0000256" key="6">
    <source>
        <dbReference type="ARBA" id="ARBA00022692"/>
    </source>
</evidence>
<evidence type="ECO:0000313" key="12">
    <source>
        <dbReference type="Proteomes" id="UP000191055"/>
    </source>
</evidence>
<dbReference type="KEGG" id="asx:CDL62_08955"/>
<dbReference type="InterPro" id="IPR006260">
    <property type="entry name" value="TonB/TolA_C"/>
</dbReference>
<dbReference type="Gene3D" id="3.30.1150.10">
    <property type="match status" value="1"/>
</dbReference>
<dbReference type="PANTHER" id="PTHR33446:SF2">
    <property type="entry name" value="PROTEIN TONB"/>
    <property type="match status" value="1"/>
</dbReference>
<keyword evidence="12" id="KW-1185">Reference proteome</keyword>
<evidence type="ECO:0000259" key="10">
    <source>
        <dbReference type="PROSITE" id="PS52015"/>
    </source>
</evidence>
<dbReference type="SUPFAM" id="SSF74653">
    <property type="entry name" value="TolA/TonB C-terminal domain"/>
    <property type="match status" value="1"/>
</dbReference>
<evidence type="ECO:0000256" key="8">
    <source>
        <dbReference type="ARBA" id="ARBA00022989"/>
    </source>
</evidence>
<dbReference type="GO" id="GO:0015031">
    <property type="term" value="P:protein transport"/>
    <property type="evidence" value="ECO:0007669"/>
    <property type="project" value="UniProtKB-KW"/>
</dbReference>
<dbReference type="AlphaFoldDB" id="A0A1T5HSS2"/>
<dbReference type="GO" id="GO:0031992">
    <property type="term" value="F:energy transducer activity"/>
    <property type="evidence" value="ECO:0007669"/>
    <property type="project" value="TreeGrafter"/>
</dbReference>
<evidence type="ECO:0000256" key="7">
    <source>
        <dbReference type="ARBA" id="ARBA00022927"/>
    </source>
</evidence>
<evidence type="ECO:0000256" key="2">
    <source>
        <dbReference type="ARBA" id="ARBA00006555"/>
    </source>
</evidence>
<dbReference type="Pfam" id="PF03544">
    <property type="entry name" value="TonB_C"/>
    <property type="match status" value="1"/>
</dbReference>
<proteinExistence type="inferred from homology"/>
<keyword evidence="4" id="KW-1003">Cell membrane</keyword>
<dbReference type="Proteomes" id="UP000191055">
    <property type="component" value="Unassembled WGS sequence"/>
</dbReference>
<dbReference type="InterPro" id="IPR037682">
    <property type="entry name" value="TonB_C"/>
</dbReference>
<keyword evidence="7" id="KW-0653">Protein transport</keyword>
<comment type="subcellular location">
    <subcellularLocation>
        <location evidence="1">Cell inner membrane</location>
        <topology evidence="1">Single-pass membrane protein</topology>
        <orientation evidence="1">Periplasmic side</orientation>
    </subcellularLocation>
</comment>
<reference evidence="11 12" key="1">
    <citation type="submission" date="2017-02" db="EMBL/GenBank/DDBJ databases">
        <authorList>
            <person name="Peterson S.W."/>
        </authorList>
    </citation>
    <scope>NUCLEOTIDE SEQUENCE [LARGE SCALE GENOMIC DNA]</scope>
    <source>
        <strain evidence="11 12">DSM 24412</strain>
    </source>
</reference>
<dbReference type="FunFam" id="3.30.1150.10:FF:000002">
    <property type="entry name" value="Energy transducer TonB"/>
    <property type="match status" value="1"/>
</dbReference>
<evidence type="ECO:0000256" key="4">
    <source>
        <dbReference type="ARBA" id="ARBA00022475"/>
    </source>
</evidence>
<accession>A0A1T5HSS2</accession>